<dbReference type="AlphaFoldDB" id="A0A8T2NN76"/>
<dbReference type="Proteomes" id="UP000824540">
    <property type="component" value="Unassembled WGS sequence"/>
</dbReference>
<name>A0A8T2NN76_9TELE</name>
<reference evidence="1" key="1">
    <citation type="thesis" date="2021" institute="BYU ScholarsArchive" country="Provo, UT, USA">
        <title>Applications of and Algorithms for Genome Assembly and Genomic Analyses with an Emphasis on Marine Teleosts.</title>
        <authorList>
            <person name="Pickett B.D."/>
        </authorList>
    </citation>
    <scope>NUCLEOTIDE SEQUENCE</scope>
    <source>
        <strain evidence="1">HI-2016</strain>
    </source>
</reference>
<comment type="caution">
    <text evidence="1">The sequence shown here is derived from an EMBL/GenBank/DDBJ whole genome shotgun (WGS) entry which is preliminary data.</text>
</comment>
<proteinExistence type="predicted"/>
<protein>
    <submittedName>
        <fullName evidence="1">Uncharacterized protein</fullName>
    </submittedName>
</protein>
<gene>
    <name evidence="1" type="ORF">JZ751_024421</name>
</gene>
<dbReference type="EMBL" id="JAFBMS010000060">
    <property type="protein sequence ID" value="KAG9339018.1"/>
    <property type="molecule type" value="Genomic_DNA"/>
</dbReference>
<evidence type="ECO:0000313" key="2">
    <source>
        <dbReference type="Proteomes" id="UP000824540"/>
    </source>
</evidence>
<accession>A0A8T2NN76</accession>
<sequence>MQGVTVTGEAPTLSGGGREETYIITSYMCVLKPMLTVRSHLNRICVDQGHRKEKEGGGGGCIID</sequence>
<keyword evidence="2" id="KW-1185">Reference proteome</keyword>
<evidence type="ECO:0000313" key="1">
    <source>
        <dbReference type="EMBL" id="KAG9339018.1"/>
    </source>
</evidence>
<organism evidence="1 2">
    <name type="scientific">Albula glossodonta</name>
    <name type="common">roundjaw bonefish</name>
    <dbReference type="NCBI Taxonomy" id="121402"/>
    <lineage>
        <taxon>Eukaryota</taxon>
        <taxon>Metazoa</taxon>
        <taxon>Chordata</taxon>
        <taxon>Craniata</taxon>
        <taxon>Vertebrata</taxon>
        <taxon>Euteleostomi</taxon>
        <taxon>Actinopterygii</taxon>
        <taxon>Neopterygii</taxon>
        <taxon>Teleostei</taxon>
        <taxon>Albuliformes</taxon>
        <taxon>Albulidae</taxon>
        <taxon>Albula</taxon>
    </lineage>
</organism>